<evidence type="ECO:0000256" key="1">
    <source>
        <dbReference type="SAM" id="MobiDB-lite"/>
    </source>
</evidence>
<dbReference type="InterPro" id="IPR050818">
    <property type="entry name" value="KCNH_animal-type"/>
</dbReference>
<comment type="caution">
    <text evidence="4">The sequence shown here is derived from an EMBL/GenBank/DDBJ whole genome shotgun (WGS) entry which is preliminary data.</text>
</comment>
<dbReference type="EMBL" id="LSRX01000901">
    <property type="protein sequence ID" value="OLP86750.1"/>
    <property type="molecule type" value="Genomic_DNA"/>
</dbReference>
<name>A0A1Q9CV06_SYMMI</name>
<dbReference type="Gene3D" id="2.60.120.10">
    <property type="entry name" value="Jelly Rolls"/>
    <property type="match status" value="2"/>
</dbReference>
<keyword evidence="5" id="KW-1185">Reference proteome</keyword>
<evidence type="ECO:0000256" key="2">
    <source>
        <dbReference type="SAM" id="Phobius"/>
    </source>
</evidence>
<dbReference type="Pfam" id="PF20717">
    <property type="entry name" value="DUF6829"/>
    <property type="match status" value="2"/>
</dbReference>
<dbReference type="PROSITE" id="PS50042">
    <property type="entry name" value="CNMP_BINDING_3"/>
    <property type="match status" value="2"/>
</dbReference>
<evidence type="ECO:0000313" key="5">
    <source>
        <dbReference type="Proteomes" id="UP000186817"/>
    </source>
</evidence>
<accession>A0A1Q9CV06</accession>
<feature type="transmembrane region" description="Helical" evidence="2">
    <location>
        <begin position="1122"/>
        <end position="1140"/>
    </location>
</feature>
<keyword evidence="2" id="KW-0812">Transmembrane</keyword>
<dbReference type="OrthoDB" id="47172at2759"/>
<feature type="compositionally biased region" description="Polar residues" evidence="1">
    <location>
        <begin position="903"/>
        <end position="923"/>
    </location>
</feature>
<gene>
    <name evidence="4" type="primary">CNGA4</name>
    <name evidence="4" type="ORF">AK812_SmicGene32104</name>
</gene>
<dbReference type="InterPro" id="IPR049232">
    <property type="entry name" value="DUF6829"/>
</dbReference>
<sequence length="2606" mass="290517">MFHASASTLDLLRAKLPCIGRASMEVCCFHSMGLQDWAGEKVSIIPKRRDADSLVVDLRSVSSLTGSDYLRFSIICSSALEGPLKLLASCGKAKLCDLCDLPRLGSARPAAAVDAVRDELAPRTCNPVKEDAAPAIDTSELDRLPSLVLRVMLGILENPIENPRNSQNSAAASKHCRAPFAEEFRAQESFFTRMQQRLESLETALMAPPPQTPAIAPPTSKPSEAVVEPVEQASRDSCSLGALHKQRSMQPSAIVASQGMKSADASGKEKVSGDGSNRRYVVSCGVKQDGQEVRLHGRWMELSTQRVDNVSVAAVAARKTKRNVIKKRGSSDLFPAVRELRGMKPILPASTFKLLWDALGFTFILVDAFTLPVIIAWDVADDCQVGTGNCILRVVFILSMCFWIMDVPLNFNTAFYKKGELVLSRGKIALHYIQTWLAFDIGLICLDVLNLSPTEMGRWEALRYARIVRAFRLLRLLKMSKLQDILQEVAASTGRQWIMLVIAIVNTTFVIIVVAHVLTCMWWGLGNFVRYDPDFGADFGHESWIVTSNATQAGALWIEYLHAFRYVINAPSPPTVNPASGVERLFDILAYVFSLVVIGSAVSAIAGTVNELKAMNEASARQRREIRIYLTSQSASFELVSRIMKFVDYKLKKMSFATFDPTLISKTLQTELFVGQRSKYLQKMPIFALCDELFPDVFASICAVLSKQIYEQKEYVYTAGSWNTHCYISTAGQFSYVDGYDTDAPPLEIQGEACFAELSLYAEASMHQATLTASTFAEMFVLKGHDLADCVRESPGCTSMFCEYAKEYISAVKKKGLQLGLPESRHVFEFHLHRPLLLIPWQIPFAEQAAISKNCCKANQCYQILYPNPDQLFKNISVASALKQLNQHMDVALQSKSLEFGRNESNATKESPCHSQSSRTSSLADPDVERLLEQIAEEGLDSSRVKDQLQTYIPELHEAVSPHVVFEQAAERDRAESSCISLLALLHDRYDIFTEPQAPAVRLREDQWKELQGIVKLISTTPSQVHAVLVLLSVRGLGKSKAVLNQVPRSMKRPERAVVHLMTNHPNVVPSVAFLSDEYLLCSQNCLFVHETFNLAQMMQGENVPANVDQLQQLVHKHGEQVFYFYMLFLLGFMSGIAGGHGSRFMTARNAEGFIAGLNVLRHVFDRSPQDIYWGYLASRASSLQLPATSAEDLVLVRLACLSRVQDTDSYWHLRQSWEQLGVAERAVLTEHFLADGLQRRAFVLEFLPACVANARSNGLVGLTLLMEVLVELLHNLRPAVNVVPEAAAVMMLPVDLGDMSEFIAAVQNRFVFKTCVSRCAFRFSGTRVMLEMTGGNWGRVNDPDTDLTSIAYDIKDILTKQQHMEKNMVRRLASLRLAEPDQQVPRRKRGEARDLLPDELASLFQVLIHGNVAFLRSSISEEELPKQRPRKKQRSEMELGRILELGAAEAMPSDASTMVGLSPNDSGSEHAFRSLRAEVDTFHQHIHYKLDELEALMVGTLDCINLPSPAVMKESEKVFVPEAIEPVAISRRCQNPPNLEVDTFKLYPSSTKGGTSGGKSQLHGRWMELSTQLSSVLSAMQPARRSNAAVIEGSRSLSLGVRMREHWLEKPLHPEGLFRIAWDTLALVLVTLDGFLTPVAIAWDLDTEANFVFHASFLCSFAFWFMDIFCNFNTAVYLRGNLIYARTTIAMQYLKSWLLFDILLILLDCLNLFTTSVGNLAALRVARLVRALRLVRLLKMSKLHDMIQEVAAASGRQWIMLVIAIANTACRILVVAHILACVWIWLGRWVEASQSVSWIEISGAKDLGIYVQWLHSLRYVINSPSPPTISPNSATERVFDISAYMFSLMVIGSAISSVAGTLNDLRALNEERARQRREVRMYLTSQHAGYELIGRVMKFVDYKLEKMTAFSFDESLISPTLYTELFVGQRGKFLSKLPIFSLTLEIFPDVFAHVCTTLQKHVYEKGELVFAAGDWAESLHMTAAGIYTLSDISLEEPDDRILKGDEVHWFAEVSLYAETAIHISTLRAKNIAEMFMLSGDSLVSTVRDSPACSTLFCEYARDFIAKQRGVSDTHDDEVRHARDCCQKSRYYQELHPDQSKQFENIDILTANSAEFLGFVDVQGEAAAGRSPLKEAEPVKFSVASLIVELTDGTLGAEGLPQKLHRLLPEIHPTRGTYSVFEEGAERGRAESACIGILALLANRYDIYTYVQSTNKLSDLQWEQLQEIVRWITPTEKHVRAVLVLLAIRGLGKSKGLLSQVPEEDKHPERAVLYLMEEQINVVPSVAKLDAEDVALLQDTLLHHETFKLAQMLQGENVPASLAELQERFSQSGDGAFQFYVLFLLGFMSGIAGGLGSRFMTKKNADAVISCICMLQRLLEATPLGIYWGYLSARAGSLGLPCTTTEDLVLVRLACLSRLQDRDAYIALRKAWCTCSQRARMRLMSHFLADGMSDRAFVLEFLPDCISNARGNKLVGLSAFLVVLVDLLANLAIVTESSPNIDGRKLIHVDLSDMSAFTLAVQNCFVFRTCVSRCNFQIRGETVQVQMTSENWSRTQDPETDTTNMCHMITEILLQQQAVMGHLSIEQASSWSLPAAATNGVMEMSC</sequence>
<feature type="transmembrane region" description="Helical" evidence="2">
    <location>
        <begin position="2337"/>
        <end position="2355"/>
    </location>
</feature>
<feature type="transmembrane region" description="Helical" evidence="2">
    <location>
        <begin position="429"/>
        <end position="449"/>
    </location>
</feature>
<organism evidence="4 5">
    <name type="scientific">Symbiodinium microadriaticum</name>
    <name type="common">Dinoflagellate</name>
    <name type="synonym">Zooxanthella microadriatica</name>
    <dbReference type="NCBI Taxonomy" id="2951"/>
    <lineage>
        <taxon>Eukaryota</taxon>
        <taxon>Sar</taxon>
        <taxon>Alveolata</taxon>
        <taxon>Dinophyceae</taxon>
        <taxon>Suessiales</taxon>
        <taxon>Symbiodiniaceae</taxon>
        <taxon>Symbiodinium</taxon>
    </lineage>
</organism>
<dbReference type="GO" id="GO:0042391">
    <property type="term" value="P:regulation of membrane potential"/>
    <property type="evidence" value="ECO:0007669"/>
    <property type="project" value="TreeGrafter"/>
</dbReference>
<dbReference type="SUPFAM" id="SSF81324">
    <property type="entry name" value="Voltage-gated potassium channels"/>
    <property type="match status" value="2"/>
</dbReference>
<keyword evidence="2" id="KW-0472">Membrane</keyword>
<proteinExistence type="predicted"/>
<feature type="transmembrane region" description="Helical" evidence="2">
    <location>
        <begin position="588"/>
        <end position="607"/>
    </location>
</feature>
<feature type="transmembrane region" description="Helical" evidence="2">
    <location>
        <begin position="497"/>
        <end position="525"/>
    </location>
</feature>
<reference evidence="4 5" key="1">
    <citation type="submission" date="2016-02" db="EMBL/GenBank/DDBJ databases">
        <title>Genome analysis of coral dinoflagellate symbionts highlights evolutionary adaptations to a symbiotic lifestyle.</title>
        <authorList>
            <person name="Aranda M."/>
            <person name="Li Y."/>
            <person name="Liew Y.J."/>
            <person name="Baumgarten S."/>
            <person name="Simakov O."/>
            <person name="Wilson M."/>
            <person name="Piel J."/>
            <person name="Ashoor H."/>
            <person name="Bougouffa S."/>
            <person name="Bajic V.B."/>
            <person name="Ryu T."/>
            <person name="Ravasi T."/>
            <person name="Bayer T."/>
            <person name="Micklem G."/>
            <person name="Kim H."/>
            <person name="Bhak J."/>
            <person name="Lajeunesse T.C."/>
            <person name="Voolstra C.R."/>
        </authorList>
    </citation>
    <scope>NUCLEOTIDE SEQUENCE [LARGE SCALE GENOMIC DNA]</scope>
    <source>
        <strain evidence="4 5">CCMP2467</strain>
    </source>
</reference>
<feature type="transmembrane region" description="Helical" evidence="2">
    <location>
        <begin position="1621"/>
        <end position="1644"/>
    </location>
</feature>
<feature type="transmembrane region" description="Helical" evidence="2">
    <location>
        <begin position="354"/>
        <end position="379"/>
    </location>
</feature>
<dbReference type="GO" id="GO:0005886">
    <property type="term" value="C:plasma membrane"/>
    <property type="evidence" value="ECO:0007669"/>
    <property type="project" value="TreeGrafter"/>
</dbReference>
<dbReference type="PANTHER" id="PTHR10217">
    <property type="entry name" value="VOLTAGE AND LIGAND GATED POTASSIUM CHANNEL"/>
    <property type="match status" value="1"/>
</dbReference>
<protein>
    <submittedName>
        <fullName evidence="4">Cyclic nucleotide-gated cation channel alpha-4</fullName>
    </submittedName>
</protein>
<feature type="transmembrane region" description="Helical" evidence="2">
    <location>
        <begin position="2474"/>
        <end position="2494"/>
    </location>
</feature>
<dbReference type="Gene3D" id="1.10.287.70">
    <property type="match status" value="2"/>
</dbReference>
<dbReference type="PANTHER" id="PTHR10217:SF435">
    <property type="entry name" value="POTASSIUM VOLTAGE-GATED CHANNEL PROTEIN EAG"/>
    <property type="match status" value="1"/>
</dbReference>
<dbReference type="OMA" id="NETHNER"/>
<feature type="domain" description="Cyclic nucleotide-binding" evidence="3">
    <location>
        <begin position="689"/>
        <end position="782"/>
    </location>
</feature>
<dbReference type="SUPFAM" id="SSF51206">
    <property type="entry name" value="cAMP-binding domain-like"/>
    <property type="match status" value="2"/>
</dbReference>
<dbReference type="InterPro" id="IPR018490">
    <property type="entry name" value="cNMP-bd_dom_sf"/>
</dbReference>
<dbReference type="InterPro" id="IPR000595">
    <property type="entry name" value="cNMP-bd_dom"/>
</dbReference>
<dbReference type="CDD" id="cd00038">
    <property type="entry name" value="CAP_ED"/>
    <property type="match status" value="1"/>
</dbReference>
<feature type="transmembrane region" description="Helical" evidence="2">
    <location>
        <begin position="1656"/>
        <end position="1677"/>
    </location>
</feature>
<keyword evidence="2" id="KW-1133">Transmembrane helix</keyword>
<dbReference type="GO" id="GO:0005249">
    <property type="term" value="F:voltage-gated potassium channel activity"/>
    <property type="evidence" value="ECO:0007669"/>
    <property type="project" value="TreeGrafter"/>
</dbReference>
<dbReference type="InterPro" id="IPR014710">
    <property type="entry name" value="RmlC-like_jellyroll"/>
</dbReference>
<evidence type="ECO:0000313" key="4">
    <source>
        <dbReference type="EMBL" id="OLP86750.1"/>
    </source>
</evidence>
<feature type="transmembrane region" description="Helical" evidence="2">
    <location>
        <begin position="1759"/>
        <end position="1787"/>
    </location>
</feature>
<feature type="region of interest" description="Disordered" evidence="1">
    <location>
        <begin position="903"/>
        <end position="925"/>
    </location>
</feature>
<feature type="domain" description="Cyclic nucleotide-binding" evidence="3">
    <location>
        <begin position="1943"/>
        <end position="2043"/>
    </location>
</feature>
<feature type="transmembrane region" description="Helical" evidence="2">
    <location>
        <begin position="1698"/>
        <end position="1715"/>
    </location>
</feature>
<dbReference type="Proteomes" id="UP000186817">
    <property type="component" value="Unassembled WGS sequence"/>
</dbReference>
<evidence type="ECO:0000259" key="3">
    <source>
        <dbReference type="PROSITE" id="PS50042"/>
    </source>
</evidence>
<feature type="transmembrane region" description="Helical" evidence="2">
    <location>
        <begin position="391"/>
        <end position="409"/>
    </location>
</feature>